<dbReference type="OrthoDB" id="9937820at2759"/>
<dbReference type="Pfam" id="PF24903">
    <property type="entry name" value="OB_MEIOB_N"/>
    <property type="match status" value="1"/>
</dbReference>
<dbReference type="GO" id="GO:0003697">
    <property type="term" value="F:single-stranded DNA binding"/>
    <property type="evidence" value="ECO:0007669"/>
    <property type="project" value="TreeGrafter"/>
</dbReference>
<name>A0A482XG46_LAOST</name>
<evidence type="ECO:0000256" key="2">
    <source>
        <dbReference type="ARBA" id="ARBA00023254"/>
    </source>
</evidence>
<dbReference type="Proteomes" id="UP000291343">
    <property type="component" value="Unassembled WGS sequence"/>
</dbReference>
<evidence type="ECO:0000259" key="4">
    <source>
        <dbReference type="Pfam" id="PF24903"/>
    </source>
</evidence>
<keyword evidence="1" id="KW-0238">DNA-binding</keyword>
<protein>
    <recommendedName>
        <fullName evidence="4">MEIOB-like N-terminal domain-containing protein</fullName>
    </recommendedName>
</protein>
<dbReference type="SMR" id="A0A482XG46"/>
<dbReference type="SUPFAM" id="SSF50249">
    <property type="entry name" value="Nucleic acid-binding proteins"/>
    <property type="match status" value="2"/>
</dbReference>
<comment type="caution">
    <text evidence="5">The sequence shown here is derived from an EMBL/GenBank/DDBJ whole genome shotgun (WGS) entry which is preliminary data.</text>
</comment>
<evidence type="ECO:0000313" key="5">
    <source>
        <dbReference type="EMBL" id="RZF44439.1"/>
    </source>
</evidence>
<dbReference type="InParanoid" id="A0A482XG46"/>
<evidence type="ECO:0000256" key="3">
    <source>
        <dbReference type="ARBA" id="ARBA00038329"/>
    </source>
</evidence>
<reference evidence="5 6" key="1">
    <citation type="journal article" date="2017" name="Gigascience">
        <title>Genome sequence of the small brown planthopper, Laodelphax striatellus.</title>
        <authorList>
            <person name="Zhu J."/>
            <person name="Jiang F."/>
            <person name="Wang X."/>
            <person name="Yang P."/>
            <person name="Bao Y."/>
            <person name="Zhao W."/>
            <person name="Wang W."/>
            <person name="Lu H."/>
            <person name="Wang Q."/>
            <person name="Cui N."/>
            <person name="Li J."/>
            <person name="Chen X."/>
            <person name="Luo L."/>
            <person name="Yu J."/>
            <person name="Kang L."/>
            <person name="Cui F."/>
        </authorList>
    </citation>
    <scope>NUCLEOTIDE SEQUENCE [LARGE SCALE GENOMIC DNA]</scope>
    <source>
        <strain evidence="5">Lst14</strain>
    </source>
</reference>
<sequence length="467" mass="52439">MASNGVQRMYLREILPSTANLNNIFVVAIIIAKQPPRTFPAKDNEGPRCVFNFTVRDSPTHYANVAVWGTETYATIISSKFHIGDVVDLINAKPIFKRANERENLFQPMVTCQFTLSVSERTSDIKLHNTNDCAQFQPLLRLPTQPSSEVTLLQDIHSNNQVLRGKFVNVLVAVHNVYPIRQIKSKDGRDLETREVVVIDESCSKLSVQLWDIDNVYRVENWIPHETVLFIAHLKVDWNVFKATMTGNISSRTVVTENPAIIEAQSLKTFVQKVPRKPRAFIDQLASNCPDLNTITNVMSCKSITDKAAAGGFENMTALIYASLQDFDIDGLSPISVTKCKSCGMQVPEDTFTCKDPECQTTSERKIIPCETVFNLKVSLVDHTGGLRDCRLTSNAAQNLLGCSVIQFASLPEEKKTELKWEFLLTQCKARLLILPASREFARPIISVLSIEKVTDWKELTANLPMF</sequence>
<proteinExistence type="inferred from homology"/>
<evidence type="ECO:0000256" key="1">
    <source>
        <dbReference type="ARBA" id="ARBA00023125"/>
    </source>
</evidence>
<comment type="similarity">
    <text evidence="3">Belongs to the MEIOB family.</text>
</comment>
<organism evidence="5 6">
    <name type="scientific">Laodelphax striatellus</name>
    <name type="common">Small brown planthopper</name>
    <name type="synonym">Delphax striatella</name>
    <dbReference type="NCBI Taxonomy" id="195883"/>
    <lineage>
        <taxon>Eukaryota</taxon>
        <taxon>Metazoa</taxon>
        <taxon>Ecdysozoa</taxon>
        <taxon>Arthropoda</taxon>
        <taxon>Hexapoda</taxon>
        <taxon>Insecta</taxon>
        <taxon>Pterygota</taxon>
        <taxon>Neoptera</taxon>
        <taxon>Paraneoptera</taxon>
        <taxon>Hemiptera</taxon>
        <taxon>Auchenorrhyncha</taxon>
        <taxon>Fulgoroidea</taxon>
        <taxon>Delphacidae</taxon>
        <taxon>Criomorphinae</taxon>
        <taxon>Laodelphax</taxon>
    </lineage>
</organism>
<dbReference type="InterPro" id="IPR052469">
    <property type="entry name" value="MEIOB"/>
</dbReference>
<accession>A0A482XG46</accession>
<dbReference type="GO" id="GO:0008310">
    <property type="term" value="F:single-stranded DNA 3'-5' DNA exonuclease activity"/>
    <property type="evidence" value="ECO:0007669"/>
    <property type="project" value="TreeGrafter"/>
</dbReference>
<keyword evidence="6" id="KW-1185">Reference proteome</keyword>
<keyword evidence="2" id="KW-0469">Meiosis</keyword>
<evidence type="ECO:0000313" key="6">
    <source>
        <dbReference type="Proteomes" id="UP000291343"/>
    </source>
</evidence>
<dbReference type="InterPro" id="IPR012340">
    <property type="entry name" value="NA-bd_OB-fold"/>
</dbReference>
<feature type="domain" description="MEIOB-like N-terminal" evidence="4">
    <location>
        <begin position="18"/>
        <end position="144"/>
    </location>
</feature>
<dbReference type="AlphaFoldDB" id="A0A482XG46"/>
<dbReference type="PANTHER" id="PTHR21166">
    <property type="entry name" value="CELL DIVISION CONTROL PROTEIN 24 OB DOMAIN-CONTAINING PROTEIN-RELATED"/>
    <property type="match status" value="1"/>
</dbReference>
<dbReference type="STRING" id="195883.A0A482XG46"/>
<dbReference type="Gene3D" id="2.40.50.140">
    <property type="entry name" value="Nucleic acid-binding proteins"/>
    <property type="match status" value="3"/>
</dbReference>
<dbReference type="InterPro" id="IPR056880">
    <property type="entry name" value="OB_MEIOB_N"/>
</dbReference>
<dbReference type="FunCoup" id="A0A482XG46">
    <property type="interactions" value="3"/>
</dbReference>
<dbReference type="EMBL" id="QKKF02010496">
    <property type="protein sequence ID" value="RZF44439.1"/>
    <property type="molecule type" value="Genomic_DNA"/>
</dbReference>
<dbReference type="GO" id="GO:0000712">
    <property type="term" value="P:resolution of meiotic recombination intermediates"/>
    <property type="evidence" value="ECO:0007669"/>
    <property type="project" value="TreeGrafter"/>
</dbReference>
<gene>
    <name evidence="5" type="ORF">LSTR_LSTR002212</name>
</gene>
<dbReference type="PANTHER" id="PTHR21166:SF2">
    <property type="entry name" value="CELL DIVISION CONTROL PROTEIN 24 OB DOMAIN-CONTAINING PROTEIN-RELATED"/>
    <property type="match status" value="1"/>
</dbReference>